<comment type="caution">
    <text evidence="3">The sequence shown here is derived from an EMBL/GenBank/DDBJ whole genome shotgun (WGS) entry which is preliminary data.</text>
</comment>
<feature type="signal peptide" evidence="1">
    <location>
        <begin position="1"/>
        <end position="27"/>
    </location>
</feature>
<accession>A0ABS8NIE3</accession>
<dbReference type="RefSeq" id="WP_230274270.1">
    <property type="nucleotide sequence ID" value="NZ_JAJKFW010000024.1"/>
</dbReference>
<dbReference type="PANTHER" id="PTHR15629">
    <property type="entry name" value="SH3YL1 PROTEIN"/>
    <property type="match status" value="1"/>
</dbReference>
<dbReference type="Pfam" id="PF04366">
    <property type="entry name" value="Ysc84"/>
    <property type="match status" value="1"/>
</dbReference>
<sequence length="344" mass="36267">MVFSIFKRQVLLCAFFVTLLVTPKAFGQIAEEQTIQAASLVLSETMSTPLSQVPAQLLQDCHGVAIVPNVIKGSFIVGARHGRGLLFIRDPDGTWHAPVFISLTGGNVGWQVGVQASDIILVFKTARSVQGILSGKLTLGGDASAAAGPVGRQAAVATDGQLQAEIYTYSRSRGLFAGVSIDGSVVRVDPVATGSYYKSPGPGQPVIVPASAAQLTQAIANYAGAAVKVDPPNPQTQMAQQFSAGRAAAIHDQLLEMAPELFKLLDQNWTGFLALPLTANASQAPTPAALAETIAHYDQVANDPQFASLAARPEFQSVRSLLKHYQHALSSTPQTLQLPPPPQQ</sequence>
<organism evidence="3 4">
    <name type="scientific">Rhodopirellula halodulae</name>
    <dbReference type="NCBI Taxonomy" id="2894198"/>
    <lineage>
        <taxon>Bacteria</taxon>
        <taxon>Pseudomonadati</taxon>
        <taxon>Planctomycetota</taxon>
        <taxon>Planctomycetia</taxon>
        <taxon>Pirellulales</taxon>
        <taxon>Pirellulaceae</taxon>
        <taxon>Rhodopirellula</taxon>
    </lineage>
</organism>
<gene>
    <name evidence="3" type="ORF">LOC71_13625</name>
</gene>
<keyword evidence="4" id="KW-1185">Reference proteome</keyword>
<proteinExistence type="predicted"/>
<feature type="chain" id="PRO_5046899193" evidence="1">
    <location>
        <begin position="28"/>
        <end position="344"/>
    </location>
</feature>
<evidence type="ECO:0000313" key="4">
    <source>
        <dbReference type="Proteomes" id="UP001430306"/>
    </source>
</evidence>
<dbReference type="InterPro" id="IPR051702">
    <property type="entry name" value="SH3_domain_YSC84-like"/>
</dbReference>
<feature type="domain" description="Ysc84 actin-binding" evidence="2">
    <location>
        <begin position="105"/>
        <end position="201"/>
    </location>
</feature>
<evidence type="ECO:0000313" key="3">
    <source>
        <dbReference type="EMBL" id="MCC9643320.1"/>
    </source>
</evidence>
<keyword evidence="1" id="KW-0732">Signal</keyword>
<evidence type="ECO:0000259" key="2">
    <source>
        <dbReference type="Pfam" id="PF04366"/>
    </source>
</evidence>
<protein>
    <submittedName>
        <fullName evidence="3">Lipid-binding SYLF domain-containing protein</fullName>
    </submittedName>
</protein>
<reference evidence="3" key="1">
    <citation type="submission" date="2021-11" db="EMBL/GenBank/DDBJ databases">
        <title>Genome sequence.</title>
        <authorList>
            <person name="Sun Q."/>
        </authorList>
    </citation>
    <scope>NUCLEOTIDE SEQUENCE</scope>
    <source>
        <strain evidence="3">JC740</strain>
    </source>
</reference>
<dbReference type="PANTHER" id="PTHR15629:SF2">
    <property type="entry name" value="SH3 DOMAIN-CONTAINING YSC84-LIKE PROTEIN 1"/>
    <property type="match status" value="1"/>
</dbReference>
<dbReference type="InterPro" id="IPR007461">
    <property type="entry name" value="Ysc84_actin-binding"/>
</dbReference>
<dbReference type="CDD" id="cd11524">
    <property type="entry name" value="SYLF"/>
    <property type="match status" value="1"/>
</dbReference>
<name>A0ABS8NIE3_9BACT</name>
<evidence type="ECO:0000256" key="1">
    <source>
        <dbReference type="SAM" id="SignalP"/>
    </source>
</evidence>
<dbReference type="EMBL" id="JAJKFW010000024">
    <property type="protein sequence ID" value="MCC9643320.1"/>
    <property type="molecule type" value="Genomic_DNA"/>
</dbReference>
<dbReference type="Proteomes" id="UP001430306">
    <property type="component" value="Unassembled WGS sequence"/>
</dbReference>